<accession>A0A4Y7M0C5</accession>
<dbReference type="Pfam" id="PF06881">
    <property type="entry name" value="Elongin_A"/>
    <property type="match status" value="1"/>
</dbReference>
<feature type="compositionally biased region" description="Low complexity" evidence="4">
    <location>
        <begin position="133"/>
        <end position="142"/>
    </location>
</feature>
<keyword evidence="2 3" id="KW-0539">Nucleus</keyword>
<dbReference type="PANTHER" id="PTHR15141">
    <property type="entry name" value="TRANSCRIPTION ELONGATION FACTOR B POLYPEPTIDE 3"/>
    <property type="match status" value="1"/>
</dbReference>
<feature type="compositionally biased region" description="Polar residues" evidence="4">
    <location>
        <begin position="95"/>
        <end position="108"/>
    </location>
</feature>
<dbReference type="InterPro" id="IPR010684">
    <property type="entry name" value="RNA_pol_II_trans_fac_SIII_A"/>
</dbReference>
<sequence length="540" mass="59460">MSTTNEEILHYQRKIVKYGSDSKVLLHCLNKLTRLPIGVEHLQATGIGRTINGMRKAEGAVGEEARALVNKWKEMVAAEDKSDSDAQEDEAISHQVETTSDNNSNTSPGHRKKDKDSKRKESPKEKSKEENTSLRSKSSSRGKSPEKHASKSSSKGSDKRKDFKDGESSKSSSKSSRKRHHSQEDSNSTAEDEGDDEVPTQSFADVLGSIETVGKKKKSKEKEKHRGEKKKSATSSLQPPVPEPSVVTKPSLPPPKSLDIRPADFEISPHYKPLPLKFSTDSPPVSREKTKNAEEALSVAMAQKGSRTKVFSGNRSSGLSYVPTLFDSCLRVLQQNVDALEFTGGVPYELLRPVLERTNAQQLYLLENYNPYLLDDTDELWKVLCQKEYRKAVREEMETWRDLYLRCHEEREARLKSLTINHKQSMAKATPVRTTKLAYVESVAKAPRGVGKPGHVKHGASAVLASMTNANAGARPFEASANRAANGSAAVAEIVKMAPPAAARSSSSSSSSASAPAAKKPKVAPLMQKTLKLMKNRFRR</sequence>
<evidence type="ECO:0000256" key="2">
    <source>
        <dbReference type="ARBA" id="ARBA00023242"/>
    </source>
</evidence>
<dbReference type="InterPro" id="IPR051870">
    <property type="entry name" value="Elongin-A_domain"/>
</dbReference>
<dbReference type="EMBL" id="LR003530">
    <property type="protein sequence ID" value="SVE73149.1"/>
    <property type="molecule type" value="mRNA"/>
</dbReference>
<evidence type="ECO:0000256" key="4">
    <source>
        <dbReference type="SAM" id="MobiDB-lite"/>
    </source>
</evidence>
<dbReference type="Pfam" id="PF08711">
    <property type="entry name" value="Med26"/>
    <property type="match status" value="1"/>
</dbReference>
<dbReference type="SMART" id="SM00509">
    <property type="entry name" value="TFS2N"/>
    <property type="match status" value="1"/>
</dbReference>
<feature type="region of interest" description="Disordered" evidence="4">
    <location>
        <begin position="78"/>
        <end position="261"/>
    </location>
</feature>
<name>A0A4Y7M0C5_9CRUS</name>
<proteinExistence type="evidence at transcript level"/>
<dbReference type="InterPro" id="IPR017923">
    <property type="entry name" value="TFIIS_N"/>
</dbReference>
<evidence type="ECO:0000256" key="1">
    <source>
        <dbReference type="ARBA" id="ARBA00004123"/>
    </source>
</evidence>
<gene>
    <name evidence="6" type="primary">EOG090X0BTZ</name>
</gene>
<dbReference type="PROSITE" id="PS51319">
    <property type="entry name" value="TFIIS_N"/>
    <property type="match status" value="1"/>
</dbReference>
<evidence type="ECO:0000259" key="5">
    <source>
        <dbReference type="PROSITE" id="PS51319"/>
    </source>
</evidence>
<comment type="subcellular location">
    <subcellularLocation>
        <location evidence="1 3">Nucleus</location>
    </subcellularLocation>
</comment>
<dbReference type="Gene3D" id="6.10.250.3180">
    <property type="match status" value="1"/>
</dbReference>
<dbReference type="PANTHER" id="PTHR15141:SF76">
    <property type="entry name" value="TRANSCRIPTION ELONGATION FACTOR B POLYPEPTIDE 3"/>
    <property type="match status" value="1"/>
</dbReference>
<dbReference type="AlphaFoldDB" id="A0A4Y7M0C5"/>
<dbReference type="Gene3D" id="1.20.930.10">
    <property type="entry name" value="Conserved domain common to transcription factors TFIIS, elongin A, CRSP70"/>
    <property type="match status" value="1"/>
</dbReference>
<reference evidence="6" key="1">
    <citation type="submission" date="2018-08" db="EMBL/GenBank/DDBJ databases">
        <authorList>
            <person name="Cornetti L."/>
        </authorList>
    </citation>
    <scope>NUCLEOTIDE SEQUENCE</scope>
    <source>
        <strain evidence="6">OM-SAIQ-clone2</strain>
    </source>
</reference>
<feature type="compositionally biased region" description="Low complexity" evidence="4">
    <location>
        <begin position="500"/>
        <end position="518"/>
    </location>
</feature>
<feature type="compositionally biased region" description="Basic and acidic residues" evidence="4">
    <location>
        <begin position="156"/>
        <end position="168"/>
    </location>
</feature>
<feature type="region of interest" description="Disordered" evidence="4">
    <location>
        <begin position="500"/>
        <end position="529"/>
    </location>
</feature>
<feature type="domain" description="TFIIS N-terminal" evidence="5">
    <location>
        <begin position="6"/>
        <end position="79"/>
    </location>
</feature>
<dbReference type="GO" id="GO:0070449">
    <property type="term" value="C:elongin complex"/>
    <property type="evidence" value="ECO:0007669"/>
    <property type="project" value="InterPro"/>
</dbReference>
<feature type="compositionally biased region" description="Basic and acidic residues" evidence="4">
    <location>
        <begin position="114"/>
        <end position="132"/>
    </location>
</feature>
<protein>
    <submittedName>
        <fullName evidence="6">EOG090X0BTZ</fullName>
    </submittedName>
</protein>
<evidence type="ECO:0000313" key="6">
    <source>
        <dbReference type="EMBL" id="SVE73149.1"/>
    </source>
</evidence>
<dbReference type="GO" id="GO:0006368">
    <property type="term" value="P:transcription elongation by RNA polymerase II"/>
    <property type="evidence" value="ECO:0007669"/>
    <property type="project" value="InterPro"/>
</dbReference>
<evidence type="ECO:0000256" key="3">
    <source>
        <dbReference type="PROSITE-ProRule" id="PRU00649"/>
    </source>
</evidence>
<organism evidence="6">
    <name type="scientific">Ceriodaphnia reticulata</name>
    <dbReference type="NCBI Taxonomy" id="302197"/>
    <lineage>
        <taxon>Eukaryota</taxon>
        <taxon>Metazoa</taxon>
        <taxon>Ecdysozoa</taxon>
        <taxon>Arthropoda</taxon>
        <taxon>Crustacea</taxon>
        <taxon>Branchiopoda</taxon>
        <taxon>Diplostraca</taxon>
        <taxon>Cladocera</taxon>
        <taxon>Anomopoda</taxon>
        <taxon>Daphniidae</taxon>
        <taxon>Ceriodaphnia</taxon>
    </lineage>
</organism>
<dbReference type="SUPFAM" id="SSF47676">
    <property type="entry name" value="Conserved domain common to transcription factors TFIIS, elongin A, CRSP70"/>
    <property type="match status" value="1"/>
</dbReference>
<dbReference type="InterPro" id="IPR003617">
    <property type="entry name" value="TFIIS/CRSP70_N_sub"/>
</dbReference>
<dbReference type="InterPro" id="IPR035441">
    <property type="entry name" value="TFIIS/LEDGF_dom_sf"/>
</dbReference>